<dbReference type="OrthoDB" id="6106880at2759"/>
<dbReference type="RefSeq" id="XP_026282100.2">
    <property type="nucleotide sequence ID" value="XM_026426315.2"/>
</dbReference>
<reference evidence="8" key="1">
    <citation type="submission" date="2025-08" db="UniProtKB">
        <authorList>
            <consortium name="RefSeq"/>
        </authorList>
    </citation>
    <scope>IDENTIFICATION</scope>
    <source>
        <tissue evidence="8">Whole organism</tissue>
    </source>
</reference>
<dbReference type="PROSITE" id="PS50089">
    <property type="entry name" value="ZF_RING_2"/>
    <property type="match status" value="1"/>
</dbReference>
<evidence type="ECO:0000256" key="1">
    <source>
        <dbReference type="ARBA" id="ARBA00022723"/>
    </source>
</evidence>
<dbReference type="InterPro" id="IPR001841">
    <property type="entry name" value="Znf_RING"/>
</dbReference>
<keyword evidence="2 4" id="KW-0863">Zinc-finger</keyword>
<evidence type="ECO:0000256" key="2">
    <source>
        <dbReference type="ARBA" id="ARBA00022771"/>
    </source>
</evidence>
<dbReference type="SUPFAM" id="SSF57850">
    <property type="entry name" value="RING/U-box"/>
    <property type="match status" value="1"/>
</dbReference>
<dbReference type="PANTHER" id="PTHR25464:SF2">
    <property type="entry name" value="RING-TYPE DOMAIN-CONTAINING PROTEIN"/>
    <property type="match status" value="1"/>
</dbReference>
<dbReference type="KEGG" id="foc:113209003"/>
<name>A0A6J1SRZ0_FRAOC</name>
<keyword evidence="1" id="KW-0479">Metal-binding</keyword>
<protein>
    <submittedName>
        <fullName evidence="8">Uncharacterized protein LOC113209003 isoform X1</fullName>
    </submittedName>
</protein>
<dbReference type="GeneID" id="113209003"/>
<dbReference type="AlphaFoldDB" id="A0A6J1SRZ0"/>
<keyword evidence="7" id="KW-1185">Reference proteome</keyword>
<dbReference type="Gene3D" id="3.30.40.10">
    <property type="entry name" value="Zinc/RING finger domain, C3HC4 (zinc finger)"/>
    <property type="match status" value="1"/>
</dbReference>
<evidence type="ECO:0000313" key="7">
    <source>
        <dbReference type="Proteomes" id="UP000504606"/>
    </source>
</evidence>
<dbReference type="GO" id="GO:0008270">
    <property type="term" value="F:zinc ion binding"/>
    <property type="evidence" value="ECO:0007669"/>
    <property type="project" value="UniProtKB-KW"/>
</dbReference>
<gene>
    <name evidence="8" type="primary">LOC113209003</name>
</gene>
<keyword evidence="3" id="KW-0862">Zinc</keyword>
<feature type="domain" description="RING-type" evidence="6">
    <location>
        <begin position="5"/>
        <end position="46"/>
    </location>
</feature>
<dbReference type="Proteomes" id="UP000504606">
    <property type="component" value="Unplaced"/>
</dbReference>
<dbReference type="SMART" id="SM00184">
    <property type="entry name" value="RING"/>
    <property type="match status" value="1"/>
</dbReference>
<dbReference type="InterPro" id="IPR013083">
    <property type="entry name" value="Znf_RING/FYVE/PHD"/>
</dbReference>
<dbReference type="InterPro" id="IPR027370">
    <property type="entry name" value="Znf-RING_euk"/>
</dbReference>
<dbReference type="InterPro" id="IPR017907">
    <property type="entry name" value="Znf_RING_CS"/>
</dbReference>
<dbReference type="PANTHER" id="PTHR25464">
    <property type="entry name" value="TRIPARTITE MOTIF-CONTAINING PROTEIN 2-LIKE PROTEIN"/>
    <property type="match status" value="1"/>
</dbReference>
<sequence>MDLDCEVCLEELNQTGRVPKVVPCGHTVCLQCLQCLPRPTRCPSCRAAFTVAPESLPNNFSLLRVMDRRGDSSSSWAARHWCLDCRAAAKRRCWEEHEMVGTRTALRRLLEGTLPLASRQLEGLPGVLQEEQTLLALTLMAGDEWEVTLRGTGRVVSATLHNSEDPLTKTLWLLLAARAAIAEQDQQAPAARPGPASSPSPPRHHGPVPKEPSPSTTARRVGTQPPRATRPVDPPVMHDMLPAPPHHHIFDGFLQYEHATPPTGTTTSRRELNVASLCCTERNSRQQEKAAALLEVRGVRRLVGVVGSSCWDPDWSLQLLESAAPTVEELHVSHPSEAHLAAVLAMPRLRRLQVWCAPDAFGSRPPALPAAAPGPGLRWLTAVGLPLATLHALLKSHGRALEVLQLLVGTRGPGQWPMACGPSGVHLADVLVHADLRALWRLVLRRKDCCHERAACAEQLGLARFVLPRADVLCETCDHEELERF</sequence>
<dbReference type="PROSITE" id="PS00518">
    <property type="entry name" value="ZF_RING_1"/>
    <property type="match status" value="1"/>
</dbReference>
<evidence type="ECO:0000256" key="3">
    <source>
        <dbReference type="ARBA" id="ARBA00022833"/>
    </source>
</evidence>
<dbReference type="Pfam" id="PF13445">
    <property type="entry name" value="zf-RING_UBOX"/>
    <property type="match status" value="1"/>
</dbReference>
<evidence type="ECO:0000313" key="8">
    <source>
        <dbReference type="RefSeq" id="XP_026282100.2"/>
    </source>
</evidence>
<feature type="region of interest" description="Disordered" evidence="5">
    <location>
        <begin position="184"/>
        <end position="239"/>
    </location>
</feature>
<evidence type="ECO:0000259" key="6">
    <source>
        <dbReference type="PROSITE" id="PS50089"/>
    </source>
</evidence>
<evidence type="ECO:0000256" key="5">
    <source>
        <dbReference type="SAM" id="MobiDB-lite"/>
    </source>
</evidence>
<evidence type="ECO:0000256" key="4">
    <source>
        <dbReference type="PROSITE-ProRule" id="PRU00175"/>
    </source>
</evidence>
<organism evidence="7 8">
    <name type="scientific">Frankliniella occidentalis</name>
    <name type="common">Western flower thrips</name>
    <name type="synonym">Euthrips occidentalis</name>
    <dbReference type="NCBI Taxonomy" id="133901"/>
    <lineage>
        <taxon>Eukaryota</taxon>
        <taxon>Metazoa</taxon>
        <taxon>Ecdysozoa</taxon>
        <taxon>Arthropoda</taxon>
        <taxon>Hexapoda</taxon>
        <taxon>Insecta</taxon>
        <taxon>Pterygota</taxon>
        <taxon>Neoptera</taxon>
        <taxon>Paraneoptera</taxon>
        <taxon>Thysanoptera</taxon>
        <taxon>Terebrantia</taxon>
        <taxon>Thripoidea</taxon>
        <taxon>Thripidae</taxon>
        <taxon>Frankliniella</taxon>
    </lineage>
</organism>
<feature type="compositionally biased region" description="Low complexity" evidence="5">
    <location>
        <begin position="184"/>
        <end position="195"/>
    </location>
</feature>
<accession>A0A6J1SRZ0</accession>
<proteinExistence type="predicted"/>